<evidence type="ECO:0000313" key="1">
    <source>
        <dbReference type="EMBL" id="GFE81533.1"/>
    </source>
</evidence>
<proteinExistence type="predicted"/>
<protein>
    <submittedName>
        <fullName evidence="1">Uncharacterized protein</fullName>
    </submittedName>
</protein>
<name>A0A829YF25_9GAMM</name>
<accession>A0A829YF25</accession>
<dbReference type="Proteomes" id="UP000445000">
    <property type="component" value="Unassembled WGS sequence"/>
</dbReference>
<evidence type="ECO:0000313" key="2">
    <source>
        <dbReference type="Proteomes" id="UP000445000"/>
    </source>
</evidence>
<reference evidence="2" key="1">
    <citation type="submission" date="2020-01" db="EMBL/GenBank/DDBJ databases">
        <title>'Steroidobacter agaridevorans' sp. nov., agar-degrading bacteria isolated from rhizosphere soils.</title>
        <authorList>
            <person name="Ikenaga M."/>
            <person name="Kataoka M."/>
            <person name="Murouchi A."/>
            <person name="Katsuragi S."/>
            <person name="Sakai M."/>
        </authorList>
    </citation>
    <scope>NUCLEOTIDE SEQUENCE [LARGE SCALE GENOMIC DNA]</scope>
    <source>
        <strain evidence="2">YU21-B</strain>
    </source>
</reference>
<organism evidence="1 2">
    <name type="scientific">Steroidobacter agaridevorans</name>
    <dbReference type="NCBI Taxonomy" id="2695856"/>
    <lineage>
        <taxon>Bacteria</taxon>
        <taxon>Pseudomonadati</taxon>
        <taxon>Pseudomonadota</taxon>
        <taxon>Gammaproteobacteria</taxon>
        <taxon>Steroidobacterales</taxon>
        <taxon>Steroidobacteraceae</taxon>
        <taxon>Steroidobacter</taxon>
    </lineage>
</organism>
<dbReference type="EMBL" id="BLJN01000003">
    <property type="protein sequence ID" value="GFE81533.1"/>
    <property type="molecule type" value="Genomic_DNA"/>
</dbReference>
<dbReference type="AlphaFoldDB" id="A0A829YF25"/>
<keyword evidence="2" id="KW-1185">Reference proteome</keyword>
<sequence>MWKPGVEPESRLWVVAKVAMQPGIQMNRALARLTATLVMGSMLVLVCACGKSEATKPEAPLTPAERSSLERIVNDIKQASRRGFETGDWSVMAKLYPEGSLACWDASGEEHRFGFLSMEPIPDHAQYQVGSLDDYIHGGVDTSHMGGTHFMAIRYEASFASGCDLPAPKRWPERHIYLRKVGEKFIPVHPCPVQEQIEQKSIVRTWPMVSGAQAARVVEAMSEQERQGLREKVRQDRFPLNAILSIQDRHGLSYEQASLVLDRVCTVTARER</sequence>
<gene>
    <name evidence="1" type="ORF">GCM10011487_35330</name>
</gene>
<comment type="caution">
    <text evidence="1">The sequence shown here is derived from an EMBL/GenBank/DDBJ whole genome shotgun (WGS) entry which is preliminary data.</text>
</comment>